<gene>
    <name evidence="1" type="ORF">OG814_15265</name>
</gene>
<dbReference type="EMBL" id="CP108188">
    <property type="protein sequence ID" value="WTR70537.1"/>
    <property type="molecule type" value="Genomic_DNA"/>
</dbReference>
<proteinExistence type="predicted"/>
<protein>
    <submittedName>
        <fullName evidence="1">Uncharacterized protein</fullName>
    </submittedName>
</protein>
<accession>A0ABZ1L835</accession>
<sequence>MRTPPTPPPVRPVSEPEAAQVFRDLRAAMDTAGLSTSGLYRDVTRSPGGDIHRYGLGVVGVSGAKRLTALLRDARRATP</sequence>
<dbReference type="RefSeq" id="WP_327163894.1">
    <property type="nucleotide sequence ID" value="NZ_CP108062.1"/>
</dbReference>
<reference evidence="1 2" key="1">
    <citation type="submission" date="2022-10" db="EMBL/GenBank/DDBJ databases">
        <title>The complete genomes of actinobacterial strains from the NBC collection.</title>
        <authorList>
            <person name="Joergensen T.S."/>
            <person name="Alvarez Arevalo M."/>
            <person name="Sterndorff E.B."/>
            <person name="Faurdal D."/>
            <person name="Vuksanovic O."/>
            <person name="Mourched A.-S."/>
            <person name="Charusanti P."/>
            <person name="Shaw S."/>
            <person name="Blin K."/>
            <person name="Weber T."/>
        </authorList>
    </citation>
    <scope>NUCLEOTIDE SEQUENCE [LARGE SCALE GENOMIC DNA]</scope>
    <source>
        <strain evidence="1 2">NBC_00123</strain>
    </source>
</reference>
<evidence type="ECO:0000313" key="1">
    <source>
        <dbReference type="EMBL" id="WTR70537.1"/>
    </source>
</evidence>
<keyword evidence="2" id="KW-1185">Reference proteome</keyword>
<name>A0ABZ1L835_9ACTN</name>
<organism evidence="1 2">
    <name type="scientific">Streptomyces zaomyceticus</name>
    <dbReference type="NCBI Taxonomy" id="68286"/>
    <lineage>
        <taxon>Bacteria</taxon>
        <taxon>Bacillati</taxon>
        <taxon>Actinomycetota</taxon>
        <taxon>Actinomycetes</taxon>
        <taxon>Kitasatosporales</taxon>
        <taxon>Streptomycetaceae</taxon>
        <taxon>Streptomyces</taxon>
    </lineage>
</organism>
<dbReference type="Proteomes" id="UP001622594">
    <property type="component" value="Chromosome"/>
</dbReference>
<evidence type="ECO:0000313" key="2">
    <source>
        <dbReference type="Proteomes" id="UP001622594"/>
    </source>
</evidence>